<dbReference type="Proteomes" id="UP000242519">
    <property type="component" value="Unassembled WGS sequence"/>
</dbReference>
<organism evidence="1 2">
    <name type="scientific">Diplocarpon coronariae</name>
    <dbReference type="NCBI Taxonomy" id="2795749"/>
    <lineage>
        <taxon>Eukaryota</taxon>
        <taxon>Fungi</taxon>
        <taxon>Dikarya</taxon>
        <taxon>Ascomycota</taxon>
        <taxon>Pezizomycotina</taxon>
        <taxon>Leotiomycetes</taxon>
        <taxon>Helotiales</taxon>
        <taxon>Drepanopezizaceae</taxon>
        <taxon>Diplocarpon</taxon>
    </lineage>
</organism>
<dbReference type="EMBL" id="MZNU01000045">
    <property type="protein sequence ID" value="OWP06515.1"/>
    <property type="molecule type" value="Genomic_DNA"/>
</dbReference>
<gene>
    <name evidence="1" type="ORF">B2J93_7065</name>
</gene>
<dbReference type="AlphaFoldDB" id="A0A218ZGV8"/>
<accession>A0A218ZGV8</accession>
<dbReference type="InParanoid" id="A0A218ZGV8"/>
<name>A0A218ZGV8_9HELO</name>
<reference evidence="1 2" key="1">
    <citation type="submission" date="2017-04" db="EMBL/GenBank/DDBJ databases">
        <title>Draft genome sequence of Marssonina coronaria NL1: causal agent of apple blotch.</title>
        <authorList>
            <person name="Cheng Q."/>
        </authorList>
    </citation>
    <scope>NUCLEOTIDE SEQUENCE [LARGE SCALE GENOMIC DNA]</scope>
    <source>
        <strain evidence="1 2">NL1</strain>
    </source>
</reference>
<keyword evidence="2" id="KW-1185">Reference proteome</keyword>
<proteinExistence type="predicted"/>
<protein>
    <submittedName>
        <fullName evidence="1">Uncharacterized protein</fullName>
    </submittedName>
</protein>
<comment type="caution">
    <text evidence="1">The sequence shown here is derived from an EMBL/GenBank/DDBJ whole genome shotgun (WGS) entry which is preliminary data.</text>
</comment>
<evidence type="ECO:0000313" key="2">
    <source>
        <dbReference type="Proteomes" id="UP000242519"/>
    </source>
</evidence>
<evidence type="ECO:0000313" key="1">
    <source>
        <dbReference type="EMBL" id="OWP06515.1"/>
    </source>
</evidence>
<sequence length="69" mass="7359">MADRLLSFAYLTDDFSDEVTLGAGISALDQAAIEAPTEGSQESLVKAYLIALASELERALEPRESLATL</sequence>